<dbReference type="GO" id="GO:0005886">
    <property type="term" value="C:plasma membrane"/>
    <property type="evidence" value="ECO:0007669"/>
    <property type="project" value="TreeGrafter"/>
</dbReference>
<dbReference type="SMART" id="SM00409">
    <property type="entry name" value="IG"/>
    <property type="match status" value="1"/>
</dbReference>
<dbReference type="InterPro" id="IPR013783">
    <property type="entry name" value="Ig-like_fold"/>
</dbReference>
<comment type="caution">
    <text evidence="7">The sequence shown here is derived from an EMBL/GenBank/DDBJ whole genome shotgun (WGS) entry which is preliminary data.</text>
</comment>
<dbReference type="SUPFAM" id="SSF48726">
    <property type="entry name" value="Immunoglobulin"/>
    <property type="match status" value="2"/>
</dbReference>
<dbReference type="AlphaFoldDB" id="A0A8S3R3X5"/>
<dbReference type="Proteomes" id="UP000683360">
    <property type="component" value="Unassembled WGS sequence"/>
</dbReference>
<organism evidence="7 8">
    <name type="scientific">Mytilus edulis</name>
    <name type="common">Blue mussel</name>
    <dbReference type="NCBI Taxonomy" id="6550"/>
    <lineage>
        <taxon>Eukaryota</taxon>
        <taxon>Metazoa</taxon>
        <taxon>Spiralia</taxon>
        <taxon>Lophotrochozoa</taxon>
        <taxon>Mollusca</taxon>
        <taxon>Bivalvia</taxon>
        <taxon>Autobranchia</taxon>
        <taxon>Pteriomorphia</taxon>
        <taxon>Mytilida</taxon>
        <taxon>Mytiloidea</taxon>
        <taxon>Mytilidae</taxon>
        <taxon>Mytilinae</taxon>
        <taxon>Mytilus</taxon>
    </lineage>
</organism>
<dbReference type="PANTHER" id="PTHR11640">
    <property type="entry name" value="NEPHRIN"/>
    <property type="match status" value="1"/>
</dbReference>
<dbReference type="InterPro" id="IPR051275">
    <property type="entry name" value="Cell_adhesion_signaling"/>
</dbReference>
<proteinExistence type="predicted"/>
<dbReference type="InterPro" id="IPR003599">
    <property type="entry name" value="Ig_sub"/>
</dbReference>
<evidence type="ECO:0000256" key="3">
    <source>
        <dbReference type="ARBA" id="ARBA00023157"/>
    </source>
</evidence>
<evidence type="ECO:0000313" key="7">
    <source>
        <dbReference type="EMBL" id="CAG2201492.1"/>
    </source>
</evidence>
<dbReference type="PROSITE" id="PS50835">
    <property type="entry name" value="IG_LIKE"/>
    <property type="match status" value="2"/>
</dbReference>
<dbReference type="InterPro" id="IPR036179">
    <property type="entry name" value="Ig-like_dom_sf"/>
</dbReference>
<keyword evidence="3" id="KW-1015">Disulfide bond</keyword>
<reference evidence="7" key="1">
    <citation type="submission" date="2021-03" db="EMBL/GenBank/DDBJ databases">
        <authorList>
            <person name="Bekaert M."/>
        </authorList>
    </citation>
    <scope>NUCLEOTIDE SEQUENCE</scope>
</reference>
<evidence type="ECO:0000256" key="4">
    <source>
        <dbReference type="ARBA" id="ARBA00023180"/>
    </source>
</evidence>
<dbReference type="GO" id="GO:0050839">
    <property type="term" value="F:cell adhesion molecule binding"/>
    <property type="evidence" value="ECO:0007669"/>
    <property type="project" value="TreeGrafter"/>
</dbReference>
<keyword evidence="4" id="KW-0325">Glycoprotein</keyword>
<keyword evidence="8" id="KW-1185">Reference proteome</keyword>
<dbReference type="PANTHER" id="PTHR11640:SF31">
    <property type="entry name" value="IRREGULAR CHIASM C-ROUGHEST PROTEIN-RELATED"/>
    <property type="match status" value="1"/>
</dbReference>
<evidence type="ECO:0000313" key="8">
    <source>
        <dbReference type="Proteomes" id="UP000683360"/>
    </source>
</evidence>
<dbReference type="InterPro" id="IPR013098">
    <property type="entry name" value="Ig_I-set"/>
</dbReference>
<dbReference type="GO" id="GO:0098609">
    <property type="term" value="P:cell-cell adhesion"/>
    <property type="evidence" value="ECO:0007669"/>
    <property type="project" value="TreeGrafter"/>
</dbReference>
<dbReference type="GO" id="GO:0005911">
    <property type="term" value="C:cell-cell junction"/>
    <property type="evidence" value="ECO:0007669"/>
    <property type="project" value="TreeGrafter"/>
</dbReference>
<dbReference type="Pfam" id="PF07679">
    <property type="entry name" value="I-set"/>
    <property type="match status" value="1"/>
</dbReference>
<dbReference type="Gene3D" id="2.60.40.10">
    <property type="entry name" value="Immunoglobulins"/>
    <property type="match status" value="2"/>
</dbReference>
<name>A0A8S3R3X5_MYTED</name>
<evidence type="ECO:0000256" key="1">
    <source>
        <dbReference type="ARBA" id="ARBA00004479"/>
    </source>
</evidence>
<evidence type="ECO:0000259" key="6">
    <source>
        <dbReference type="PROSITE" id="PS50835"/>
    </source>
</evidence>
<gene>
    <name evidence="7" type="ORF">MEDL_16106</name>
</gene>
<protein>
    <recommendedName>
        <fullName evidence="6">Ig-like domain-containing protein</fullName>
    </recommendedName>
</protein>
<feature type="domain" description="Ig-like" evidence="6">
    <location>
        <begin position="144"/>
        <end position="223"/>
    </location>
</feature>
<evidence type="ECO:0000256" key="5">
    <source>
        <dbReference type="ARBA" id="ARBA00023319"/>
    </source>
</evidence>
<feature type="domain" description="Ig-like" evidence="6">
    <location>
        <begin position="56"/>
        <end position="142"/>
    </location>
</feature>
<evidence type="ECO:0000256" key="2">
    <source>
        <dbReference type="ARBA" id="ARBA00023136"/>
    </source>
</evidence>
<dbReference type="EMBL" id="CAJPWZ010000850">
    <property type="protein sequence ID" value="CAG2201492.1"/>
    <property type="molecule type" value="Genomic_DNA"/>
</dbReference>
<accession>A0A8S3R3X5</accession>
<comment type="subcellular location">
    <subcellularLocation>
        <location evidence="1">Membrane</location>
        <topology evidence="1">Single-pass type I membrane protein</topology>
    </subcellularLocation>
</comment>
<dbReference type="OrthoDB" id="10028801at2759"/>
<keyword evidence="5" id="KW-0393">Immunoglobulin domain</keyword>
<keyword evidence="2" id="KW-0472">Membrane</keyword>
<dbReference type="InterPro" id="IPR007110">
    <property type="entry name" value="Ig-like_dom"/>
</dbReference>
<sequence length="490" mass="55739">MEKNGTIIRQGGTSKLAYSLTPTISDHQSIYTCEAQNTDMTKPLTKSIHLDIKYKPTIKLNISGTVLPVEGETTHICCTSMSNPKPKIMCWNKDDKKLVAAYNTFSLCYTMSNVSRNDTGHYVCSSQNEIGEVSGDIPLIISYPPVIRMRYRNLTVFRRNREIECVAKGEPHTYDYFQWEHQSIFDEHIRYLGETNDGILRLPEMNESNIYQDTGFYICNVSNRIPDYRGNVFQLGRAYYHVSIGAPVFAADNKRMQLSNKEEAVEIIVKVYSPSVITCYNITKVGGMSVQMQDLEVEMEHIQMNEIFHNANVTVKGSITNSTHRTLPTAIIVTTVILTFLLVPLVIKFLCENTEEESEEVEGLSASVENVLYQSRYAQNNESSVSQTPQQELMDDVTLTGPDSRMYNPQQNQEFMDDQLNYADVVFQPSLSTNEVRILGLEDRIHYADVDVSARTAFPPDISSERSSSEEDFVYVDQIENYMPHRTTNI</sequence>